<reference evidence="10" key="1">
    <citation type="submission" date="2014-07" db="EMBL/GenBank/DDBJ databases">
        <title>Glutathione S-transferase genes in the rice leaffolder, Cnaphalocrocis medinalis.</title>
        <authorList>
            <person name="Liu S."/>
        </authorList>
    </citation>
    <scope>NUCLEOTIDE SEQUENCE</scope>
    <source>
        <strain evidence="10">HF</strain>
    </source>
</reference>
<dbReference type="SUPFAM" id="SSF52833">
    <property type="entry name" value="Thioredoxin-like"/>
    <property type="match status" value="1"/>
</dbReference>
<protein>
    <recommendedName>
        <fullName evidence="5">maleylacetoacetate isomerase</fullName>
        <ecNumber evidence="5">5.2.1.2</ecNumber>
    </recommendedName>
</protein>
<dbReference type="SFLD" id="SFLDG00358">
    <property type="entry name" value="Main_(cytGST)"/>
    <property type="match status" value="1"/>
</dbReference>
<dbReference type="InterPro" id="IPR004045">
    <property type="entry name" value="Glutathione_S-Trfase_N"/>
</dbReference>
<feature type="domain" description="GST C-terminal" evidence="9">
    <location>
        <begin position="90"/>
        <end position="215"/>
    </location>
</feature>
<comment type="catalytic activity">
    <reaction evidence="1">
        <text>4-maleylacetoacetate = 4-fumarylacetoacetate</text>
        <dbReference type="Rhea" id="RHEA:14817"/>
        <dbReference type="ChEBI" id="CHEBI:17105"/>
        <dbReference type="ChEBI" id="CHEBI:18034"/>
        <dbReference type="EC" id="5.2.1.2"/>
    </reaction>
</comment>
<dbReference type="InterPro" id="IPR004046">
    <property type="entry name" value="GST_C"/>
</dbReference>
<dbReference type="PANTHER" id="PTHR42673">
    <property type="entry name" value="MALEYLACETOACETATE ISOMERASE"/>
    <property type="match status" value="1"/>
</dbReference>
<dbReference type="GO" id="GO:0005737">
    <property type="term" value="C:cytoplasm"/>
    <property type="evidence" value="ECO:0007669"/>
    <property type="project" value="InterPro"/>
</dbReference>
<comment type="similarity">
    <text evidence="4">Belongs to the GST superfamily. Zeta family.</text>
</comment>
<comment type="cofactor">
    <cofactor evidence="2">
        <name>glutathione</name>
        <dbReference type="ChEBI" id="CHEBI:57925"/>
    </cofactor>
</comment>
<keyword evidence="10" id="KW-0808">Transferase</keyword>
<evidence type="ECO:0000259" key="9">
    <source>
        <dbReference type="PROSITE" id="PS50405"/>
    </source>
</evidence>
<dbReference type="UniPathway" id="UPA00139">
    <property type="reaction ID" value="UER00340"/>
</dbReference>
<dbReference type="InterPro" id="IPR040079">
    <property type="entry name" value="Glutathione_S-Trfase"/>
</dbReference>
<dbReference type="InterPro" id="IPR010987">
    <property type="entry name" value="Glutathione-S-Trfase_C-like"/>
</dbReference>
<dbReference type="InterPro" id="IPR005955">
    <property type="entry name" value="GST_Zeta"/>
</dbReference>
<keyword evidence="7" id="KW-0585">Phenylalanine catabolism</keyword>
<dbReference type="Pfam" id="PF14497">
    <property type="entry name" value="GST_C_3"/>
    <property type="match status" value="1"/>
</dbReference>
<dbReference type="EC" id="5.2.1.2" evidence="5"/>
<dbReference type="PROSITE" id="PS50404">
    <property type="entry name" value="GST_NTER"/>
    <property type="match status" value="1"/>
</dbReference>
<dbReference type="PROSITE" id="PS50405">
    <property type="entry name" value="GST_CTER"/>
    <property type="match status" value="1"/>
</dbReference>
<dbReference type="Pfam" id="PF13417">
    <property type="entry name" value="GST_N_3"/>
    <property type="match status" value="1"/>
</dbReference>
<keyword evidence="6" id="KW-0828">Tyrosine catabolism</keyword>
<dbReference type="GO" id="GO:0006559">
    <property type="term" value="P:L-phenylalanine catabolic process"/>
    <property type="evidence" value="ECO:0007669"/>
    <property type="project" value="UniProtKB-UniPathway"/>
</dbReference>
<evidence type="ECO:0000313" key="10">
    <source>
        <dbReference type="EMBL" id="AIL29322.1"/>
    </source>
</evidence>
<name>A0A077DB49_CNAME</name>
<dbReference type="EMBL" id="KM099192">
    <property type="protein sequence ID" value="AIL29322.1"/>
    <property type="molecule type" value="mRNA"/>
</dbReference>
<evidence type="ECO:0000256" key="1">
    <source>
        <dbReference type="ARBA" id="ARBA00001622"/>
    </source>
</evidence>
<dbReference type="SFLD" id="SFLDS00019">
    <property type="entry name" value="Glutathione_Transferase_(cytos"/>
    <property type="match status" value="1"/>
</dbReference>
<organism evidence="10">
    <name type="scientific">Cnaphalocrocis medinalis</name>
    <name type="common">Rice leaffolder moth</name>
    <dbReference type="NCBI Taxonomy" id="437488"/>
    <lineage>
        <taxon>Eukaryota</taxon>
        <taxon>Metazoa</taxon>
        <taxon>Ecdysozoa</taxon>
        <taxon>Arthropoda</taxon>
        <taxon>Hexapoda</taxon>
        <taxon>Insecta</taxon>
        <taxon>Pterygota</taxon>
        <taxon>Neoptera</taxon>
        <taxon>Endopterygota</taxon>
        <taxon>Lepidoptera</taxon>
        <taxon>Glossata</taxon>
        <taxon>Ditrysia</taxon>
        <taxon>Pyraloidea</taxon>
        <taxon>Crambidae</taxon>
        <taxon>Pyraustinae</taxon>
        <taxon>Cnaphalocrocis</taxon>
    </lineage>
</organism>
<proteinExistence type="evidence at transcript level"/>
<dbReference type="Gene3D" id="1.20.1050.10">
    <property type="match status" value="1"/>
</dbReference>
<dbReference type="PANTHER" id="PTHR42673:SF4">
    <property type="entry name" value="MALEYLACETOACETATE ISOMERASE"/>
    <property type="match status" value="1"/>
</dbReference>
<evidence type="ECO:0000256" key="6">
    <source>
        <dbReference type="ARBA" id="ARBA00022878"/>
    </source>
</evidence>
<dbReference type="GO" id="GO:0006572">
    <property type="term" value="P:L-tyrosine catabolic process"/>
    <property type="evidence" value="ECO:0007669"/>
    <property type="project" value="UniProtKB-KW"/>
</dbReference>
<sequence length="215" mass="24345">MAEKAILYGYRFSSCSWRVRAALLAKRIPFEERAVDIVRGREQLTAQYRAINPAQKVPALVIDGVTLVESIAIVQYLEDTRPLPALTPKSPLDKARMTEICQTIVSGIQPLQNIGLKNFLTSDEEYTRFSLHWCERGLETLEELLGRTAGTHCVGDQLTVADLCLVPQLFNLTHRFKMDISKHPTVTRLNTQLLAQDLFQRSHPNTLKKEKDAQT</sequence>
<evidence type="ECO:0000256" key="4">
    <source>
        <dbReference type="ARBA" id="ARBA00010007"/>
    </source>
</evidence>
<dbReference type="GO" id="GO:0004364">
    <property type="term" value="F:glutathione transferase activity"/>
    <property type="evidence" value="ECO:0007669"/>
    <property type="project" value="TreeGrafter"/>
</dbReference>
<dbReference type="GO" id="GO:0016034">
    <property type="term" value="F:maleylacetoacetate isomerase activity"/>
    <property type="evidence" value="ECO:0007669"/>
    <property type="project" value="UniProtKB-EC"/>
</dbReference>
<evidence type="ECO:0000256" key="5">
    <source>
        <dbReference type="ARBA" id="ARBA00013199"/>
    </source>
</evidence>
<comment type="pathway">
    <text evidence="3">Amino-acid degradation; L-phenylalanine degradation; acetoacetate and fumarate from L-phenylalanine: step 5/6.</text>
</comment>
<evidence type="ECO:0000256" key="2">
    <source>
        <dbReference type="ARBA" id="ARBA00001955"/>
    </source>
</evidence>
<dbReference type="InterPro" id="IPR036282">
    <property type="entry name" value="Glutathione-S-Trfase_C_sf"/>
</dbReference>
<evidence type="ECO:0000259" key="8">
    <source>
        <dbReference type="PROSITE" id="PS50404"/>
    </source>
</evidence>
<dbReference type="NCBIfam" id="TIGR01262">
    <property type="entry name" value="maiA"/>
    <property type="match status" value="1"/>
</dbReference>
<feature type="domain" description="GST N-terminal" evidence="8">
    <location>
        <begin position="3"/>
        <end position="85"/>
    </location>
</feature>
<dbReference type="AlphaFoldDB" id="A0A077DB49"/>
<dbReference type="SUPFAM" id="SSF47616">
    <property type="entry name" value="GST C-terminal domain-like"/>
    <property type="match status" value="1"/>
</dbReference>
<dbReference type="InterPro" id="IPR036249">
    <property type="entry name" value="Thioredoxin-like_sf"/>
</dbReference>
<accession>A0A077DB49</accession>
<dbReference type="Gene3D" id="3.40.30.10">
    <property type="entry name" value="Glutaredoxin"/>
    <property type="match status" value="1"/>
</dbReference>
<dbReference type="GO" id="GO:0006749">
    <property type="term" value="P:glutathione metabolic process"/>
    <property type="evidence" value="ECO:0007669"/>
    <property type="project" value="TreeGrafter"/>
</dbReference>
<evidence type="ECO:0000256" key="7">
    <source>
        <dbReference type="ARBA" id="ARBA00023232"/>
    </source>
</evidence>
<evidence type="ECO:0000256" key="3">
    <source>
        <dbReference type="ARBA" id="ARBA00004671"/>
    </source>
</evidence>